<feature type="region of interest" description="Disordered" evidence="1">
    <location>
        <begin position="1"/>
        <end position="25"/>
    </location>
</feature>
<dbReference type="GO" id="GO:0015627">
    <property type="term" value="C:type II protein secretion system complex"/>
    <property type="evidence" value="ECO:0007669"/>
    <property type="project" value="TreeGrafter"/>
</dbReference>
<dbReference type="InterPro" id="IPR051675">
    <property type="entry name" value="Endo/Exo/Phosphatase_dom_1"/>
</dbReference>
<gene>
    <name evidence="2" type="ORF">KACHI17_14020</name>
</gene>
<reference evidence="2" key="1">
    <citation type="submission" date="2024-02" db="EMBL/GenBank/DDBJ databases">
        <title>Sediminibacterium planktonica sp. nov. and Sediminibacterium longus sp. nov., isolated from surface lake and river water.</title>
        <authorList>
            <person name="Watanabe K."/>
            <person name="Takemine S."/>
            <person name="Ishii Y."/>
            <person name="Ogata Y."/>
            <person name="Shindo C."/>
            <person name="Suda W."/>
        </authorList>
    </citation>
    <scope>NUCLEOTIDE SEQUENCE</scope>
    <source>
        <strain evidence="2">KACHI17</strain>
    </source>
</reference>
<dbReference type="PANTHER" id="PTHR21180:SF32">
    <property type="entry name" value="ENDONUCLEASE_EXONUCLEASE_PHOSPHATASE FAMILY DOMAIN-CONTAINING PROTEIN 1"/>
    <property type="match status" value="1"/>
</dbReference>
<feature type="compositionally biased region" description="Basic and acidic residues" evidence="1">
    <location>
        <begin position="10"/>
        <end position="22"/>
    </location>
</feature>
<evidence type="ECO:0000313" key="2">
    <source>
        <dbReference type="EMBL" id="BFG70521.1"/>
    </source>
</evidence>
<sequence length="236" mass="27273">MTKQGKKWKAMLDDEHNTEETHPNTIPLYPFDPNNLSIEEWQRLGVPVGVAKRIINYVNKGGQFRKPEDLRKIWGMPQLMADRLIPYVRTNYKEPDFKQTTRNIQAIDINTADLEAWKSLPGIGEVLAERIIKCREQSDGFSNMEELSAVYGLKDSLLKQLAPYLQIHQSSLKKLPLNRASAYQIVSKTGISIEVAKAIVRRRQEQGWFAEMDQLLEVPGFTKDWLSRFHALFFIE</sequence>
<dbReference type="SUPFAM" id="SSF47781">
    <property type="entry name" value="RuvA domain 2-like"/>
    <property type="match status" value="3"/>
</dbReference>
<dbReference type="PANTHER" id="PTHR21180">
    <property type="entry name" value="ENDONUCLEASE/EXONUCLEASE/PHOSPHATASE FAMILY DOMAIN-CONTAINING PROTEIN 1"/>
    <property type="match status" value="1"/>
</dbReference>
<proteinExistence type="predicted"/>
<dbReference type="Pfam" id="PF12836">
    <property type="entry name" value="HHH_3"/>
    <property type="match status" value="2"/>
</dbReference>
<dbReference type="Gene3D" id="1.10.150.320">
    <property type="entry name" value="Photosystem II 12 kDa extrinsic protein"/>
    <property type="match status" value="1"/>
</dbReference>
<dbReference type="EMBL" id="AP029612">
    <property type="protein sequence ID" value="BFG70521.1"/>
    <property type="molecule type" value="Genomic_DNA"/>
</dbReference>
<dbReference type="GO" id="GO:0015628">
    <property type="term" value="P:protein secretion by the type II secretion system"/>
    <property type="evidence" value="ECO:0007669"/>
    <property type="project" value="TreeGrafter"/>
</dbReference>
<evidence type="ECO:0008006" key="3">
    <source>
        <dbReference type="Google" id="ProtNLM"/>
    </source>
</evidence>
<name>A0AAT9GIK7_9BACT</name>
<evidence type="ECO:0000256" key="1">
    <source>
        <dbReference type="SAM" id="MobiDB-lite"/>
    </source>
</evidence>
<dbReference type="AlphaFoldDB" id="A0AAT9GIK7"/>
<organism evidence="2">
    <name type="scientific">Sediminibacterium sp. KACHI17</name>
    <dbReference type="NCBI Taxonomy" id="1751071"/>
    <lineage>
        <taxon>Bacteria</taxon>
        <taxon>Pseudomonadati</taxon>
        <taxon>Bacteroidota</taxon>
        <taxon>Chitinophagia</taxon>
        <taxon>Chitinophagales</taxon>
        <taxon>Chitinophagaceae</taxon>
        <taxon>Sediminibacterium</taxon>
    </lineage>
</organism>
<dbReference type="InterPro" id="IPR010994">
    <property type="entry name" value="RuvA_2-like"/>
</dbReference>
<dbReference type="Gene3D" id="1.10.150.280">
    <property type="entry name" value="AF1531-like domain"/>
    <property type="match status" value="1"/>
</dbReference>
<accession>A0AAT9GIK7</accession>
<protein>
    <recommendedName>
        <fullName evidence="3">Helix-hairpin-helix domain-containing protein</fullName>
    </recommendedName>
</protein>